<dbReference type="InterPro" id="IPR036390">
    <property type="entry name" value="WH_DNA-bd_sf"/>
</dbReference>
<evidence type="ECO:0000313" key="3">
    <source>
        <dbReference type="Proteomes" id="UP000472262"/>
    </source>
</evidence>
<dbReference type="PROSITE" id="PS50186">
    <property type="entry name" value="DEP"/>
    <property type="match status" value="2"/>
</dbReference>
<dbReference type="AlphaFoldDB" id="A0A672P506"/>
<reference evidence="2" key="2">
    <citation type="submission" date="2025-09" db="UniProtKB">
        <authorList>
            <consortium name="Ensembl"/>
        </authorList>
    </citation>
    <scope>IDENTIFICATION</scope>
</reference>
<keyword evidence="3" id="KW-1185">Reference proteome</keyword>
<dbReference type="GO" id="GO:0035556">
    <property type="term" value="P:intracellular signal transduction"/>
    <property type="evidence" value="ECO:0007669"/>
    <property type="project" value="InterPro"/>
</dbReference>
<dbReference type="InterPro" id="IPR000591">
    <property type="entry name" value="DEP_dom"/>
</dbReference>
<feature type="domain" description="DEP" evidence="1">
    <location>
        <begin position="23"/>
        <end position="106"/>
    </location>
</feature>
<protein>
    <submittedName>
        <fullName evidence="2">DEP domain-containing mTOR-interacting protein-like</fullName>
    </submittedName>
</protein>
<organism evidence="2 3">
    <name type="scientific">Sinocyclocheilus grahami</name>
    <name type="common">Dianchi golden-line fish</name>
    <name type="synonym">Barbus grahami</name>
    <dbReference type="NCBI Taxonomy" id="75366"/>
    <lineage>
        <taxon>Eukaryota</taxon>
        <taxon>Metazoa</taxon>
        <taxon>Chordata</taxon>
        <taxon>Craniata</taxon>
        <taxon>Vertebrata</taxon>
        <taxon>Euteleostomi</taxon>
        <taxon>Actinopterygii</taxon>
        <taxon>Neopterygii</taxon>
        <taxon>Teleostei</taxon>
        <taxon>Ostariophysi</taxon>
        <taxon>Cypriniformes</taxon>
        <taxon>Cyprinidae</taxon>
        <taxon>Cyprininae</taxon>
        <taxon>Sinocyclocheilus</taxon>
    </lineage>
</organism>
<dbReference type="Gene3D" id="1.10.10.10">
    <property type="entry name" value="Winged helix-like DNA-binding domain superfamily/Winged helix DNA-binding domain"/>
    <property type="match status" value="2"/>
</dbReference>
<dbReference type="OMA" id="VIITCKY"/>
<name>A0A672P506_SINGR</name>
<dbReference type="GO" id="GO:0005886">
    <property type="term" value="C:plasma membrane"/>
    <property type="evidence" value="ECO:0007669"/>
    <property type="project" value="TreeGrafter"/>
</dbReference>
<reference evidence="2" key="1">
    <citation type="submission" date="2025-08" db="UniProtKB">
        <authorList>
            <consortium name="Ensembl"/>
        </authorList>
    </citation>
    <scope>IDENTIFICATION</scope>
</reference>
<dbReference type="InterPro" id="IPR036034">
    <property type="entry name" value="PDZ_sf"/>
</dbReference>
<dbReference type="PANTHER" id="PTHR22829">
    <property type="entry name" value="DEP DOMAIN PROTEIN"/>
    <property type="match status" value="1"/>
</dbReference>
<dbReference type="SUPFAM" id="SSF50156">
    <property type="entry name" value="PDZ domain-like"/>
    <property type="match status" value="1"/>
</dbReference>
<dbReference type="GO" id="GO:0007186">
    <property type="term" value="P:G protein-coupled receptor signaling pathway"/>
    <property type="evidence" value="ECO:0007669"/>
    <property type="project" value="TreeGrafter"/>
</dbReference>
<dbReference type="SUPFAM" id="SSF46785">
    <property type="entry name" value="Winged helix' DNA-binding domain"/>
    <property type="match status" value="2"/>
</dbReference>
<evidence type="ECO:0000313" key="2">
    <source>
        <dbReference type="Ensembl" id="ENSSGRP00000056023.1"/>
    </source>
</evidence>
<dbReference type="Proteomes" id="UP000472262">
    <property type="component" value="Unassembled WGS sequence"/>
</dbReference>
<dbReference type="SMART" id="SM00049">
    <property type="entry name" value="DEP"/>
    <property type="match status" value="2"/>
</dbReference>
<accession>A0A672P506</accession>
<dbReference type="InParanoid" id="A0A672P506"/>
<proteinExistence type="predicted"/>
<dbReference type="Pfam" id="PF00610">
    <property type="entry name" value="DEP"/>
    <property type="match status" value="2"/>
</dbReference>
<evidence type="ECO:0000259" key="1">
    <source>
        <dbReference type="PROSITE" id="PS50186"/>
    </source>
</evidence>
<dbReference type="GO" id="GO:0005096">
    <property type="term" value="F:GTPase activator activity"/>
    <property type="evidence" value="ECO:0007669"/>
    <property type="project" value="TreeGrafter"/>
</dbReference>
<feature type="domain" description="DEP" evidence="1">
    <location>
        <begin position="148"/>
        <end position="206"/>
    </location>
</feature>
<dbReference type="GO" id="GO:0023051">
    <property type="term" value="P:regulation of signaling"/>
    <property type="evidence" value="ECO:0007669"/>
    <property type="project" value="TreeGrafter"/>
</dbReference>
<dbReference type="GO" id="GO:0005085">
    <property type="term" value="F:guanyl-nucleotide exchange factor activity"/>
    <property type="evidence" value="ECO:0007669"/>
    <property type="project" value="TreeGrafter"/>
</dbReference>
<dbReference type="Ensembl" id="ENSSGRT00000059816.1">
    <property type="protein sequence ID" value="ENSSGRP00000056023.1"/>
    <property type="gene ID" value="ENSSGRG00000029368.1"/>
</dbReference>
<dbReference type="PANTHER" id="PTHR22829:SF7">
    <property type="entry name" value="DEP DOMAIN-CONTAINING MTOR-INTERACTING PROTEIN"/>
    <property type="match status" value="1"/>
</dbReference>
<dbReference type="InterPro" id="IPR036388">
    <property type="entry name" value="WH-like_DNA-bd_sf"/>
</dbReference>
<gene>
    <name evidence="2" type="primary">LOC107554078</name>
</gene>
<sequence>MELLGNSPSTMMIRRQKADLMIAGEQLRLRLHDSKLIKDSRHHLRTYPNCFVAQELIDWLFAHKEEPDRETAVQLMQHLVNHNIIHHVRDKWPVFKDTKYLYRFRKDDGTFPFNIEVNIFMRGQRLYEHLITSKDSILQLRQEKGVAYERSFPGYMLIDWLLQNGEIESRRQGLDLCKALLEHGIIQHVSLKHHFFDSGLLYQFCINFRRWSCLSELLHETENEEVECITHQSQEDQADSPFTLHKTPPSEGNSYFLFVQTTKDLKVPTNGRRGSLTNQQHSSCGYPLTASLTTALTVRCNPTSVLKRHVTCEELLSPGAPYVKRVLTILGDALGWGFVVRGKSPCYVQAVDPGSPAAAAGIKVIITCKYKQLLTQ</sequence>
<dbReference type="InterPro" id="IPR051832">
    <property type="entry name" value="mTOR-Rac_regulators"/>
</dbReference>
<dbReference type="Gene3D" id="2.30.42.10">
    <property type="match status" value="1"/>
</dbReference>